<name>A0AC61KZ06_9EURY</name>
<organism evidence="1 2">
    <name type="scientific">Candidatus Methanogaster sp</name>
    <dbReference type="NCBI Taxonomy" id="3386292"/>
    <lineage>
        <taxon>Archaea</taxon>
        <taxon>Methanobacteriati</taxon>
        <taxon>Methanobacteriota</taxon>
        <taxon>Stenosarchaea group</taxon>
        <taxon>Methanomicrobia</taxon>
        <taxon>Methanosarcinales</taxon>
        <taxon>ANME-2 cluster</taxon>
        <taxon>Candidatus Methanogasteraceae</taxon>
        <taxon>Candidatus Methanogaster</taxon>
    </lineage>
</organism>
<dbReference type="EMBL" id="PQXF01000055">
    <property type="protein sequence ID" value="PXF57608.1"/>
    <property type="molecule type" value="Genomic_DNA"/>
</dbReference>
<evidence type="ECO:0000313" key="2">
    <source>
        <dbReference type="Proteomes" id="UP000248329"/>
    </source>
</evidence>
<reference evidence="1" key="1">
    <citation type="submission" date="2018-01" db="EMBL/GenBank/DDBJ databases">
        <authorList>
            <person name="Krukenberg V."/>
        </authorList>
    </citation>
    <scope>NUCLEOTIDE SEQUENCE</scope>
    <source>
        <strain evidence="1">E20ANME2</strain>
    </source>
</reference>
<dbReference type="Proteomes" id="UP000248329">
    <property type="component" value="Unassembled WGS sequence"/>
</dbReference>
<comment type="caution">
    <text evidence="1">The sequence shown here is derived from an EMBL/GenBank/DDBJ whole genome shotgun (WGS) entry which is preliminary data.</text>
</comment>
<gene>
    <name evidence="1" type="ORF">C4B59_14875</name>
</gene>
<proteinExistence type="predicted"/>
<evidence type="ECO:0000313" key="1">
    <source>
        <dbReference type="EMBL" id="PXF57608.1"/>
    </source>
</evidence>
<protein>
    <submittedName>
        <fullName evidence="1">Signal peptidase I</fullName>
    </submittedName>
</protein>
<sequence>MCMTTVESIINVITYFSLYLYYFHRASLIAVFLLLLVFYILYRIYAKDLRSIPYVVSTIPGRLLVWDRKNNVSARMRGYRDLSMRPRIYKMLVPLIVAVAIACILLAHLALPEVVTSGSMEPTLEKYDIVLVQRLHLTPDVGDIIVFDVEGIQLPVVHRIISVSSSGIRTQGDAREFPDGWVLTEDQINGELITYEGEPIVIKNVGRYILFDPSEEVVIRSKYGSEFYRTSQIIKYIKKMGLTIAIICICLYIYFVVTERR</sequence>
<accession>A0AC61KZ06</accession>